<keyword evidence="1" id="KW-0812">Transmembrane</keyword>
<organism evidence="2 3">
    <name type="scientific">Methylorubrum extorquens (strain DSM 6343 / CIP 106787 / DM4)</name>
    <name type="common">Methylobacterium extorquens</name>
    <dbReference type="NCBI Taxonomy" id="661410"/>
    <lineage>
        <taxon>Bacteria</taxon>
        <taxon>Pseudomonadati</taxon>
        <taxon>Pseudomonadota</taxon>
        <taxon>Alphaproteobacteria</taxon>
        <taxon>Hyphomicrobiales</taxon>
        <taxon>Methylobacteriaceae</taxon>
        <taxon>Methylorubrum</taxon>
    </lineage>
</organism>
<protein>
    <recommendedName>
        <fullName evidence="4">VanZ-like domain-containing protein</fullName>
    </recommendedName>
</protein>
<evidence type="ECO:0008006" key="4">
    <source>
        <dbReference type="Google" id="ProtNLM"/>
    </source>
</evidence>
<feature type="transmembrane region" description="Helical" evidence="1">
    <location>
        <begin position="114"/>
        <end position="134"/>
    </location>
</feature>
<dbReference type="Proteomes" id="UP000008070">
    <property type="component" value="Chromosome"/>
</dbReference>
<keyword evidence="1" id="KW-0472">Membrane</keyword>
<evidence type="ECO:0000313" key="2">
    <source>
        <dbReference type="EMBL" id="CAX25439.1"/>
    </source>
</evidence>
<proteinExistence type="predicted"/>
<sequence>MAGAGASAAHSTGALDLGAGLRARDLMLTLVRLMAWVVAIGLVAVTLSPLEARPVLAPPTLERAGAYALFGFLLVLSYPRRWGWALLVAVALAGGLEAAQGLTVSRHGRLIDFLVKGGAALAGGLAAQGMHLLLTRRAVR</sequence>
<dbReference type="KEGG" id="mdi:METDI3801"/>
<evidence type="ECO:0000256" key="1">
    <source>
        <dbReference type="SAM" id="Phobius"/>
    </source>
</evidence>
<dbReference type="EMBL" id="FP103042">
    <property type="protein sequence ID" value="CAX25439.1"/>
    <property type="molecule type" value="Genomic_DNA"/>
</dbReference>
<evidence type="ECO:0000313" key="3">
    <source>
        <dbReference type="Proteomes" id="UP000008070"/>
    </source>
</evidence>
<feature type="transmembrane region" description="Helical" evidence="1">
    <location>
        <begin position="56"/>
        <end position="76"/>
    </location>
</feature>
<keyword evidence="1" id="KW-1133">Transmembrane helix</keyword>
<accession>C7CB27</accession>
<gene>
    <name evidence="2" type="ORF">METD_I3801</name>
</gene>
<dbReference type="HOGENOM" id="CLU_130407_1_0_5"/>
<name>C7CB27_METED</name>
<feature type="transmembrane region" description="Helical" evidence="1">
    <location>
        <begin position="30"/>
        <end position="50"/>
    </location>
</feature>
<reference evidence="3" key="1">
    <citation type="journal article" date="2009" name="PLoS ONE">
        <title>Methylobacterium genome sequences: a reference blueprint to investigate microbial metabolism of C1 compounds from natural and industrial sources.</title>
        <authorList>
            <person name="Vuilleumier S."/>
            <person name="Chistoserdova L."/>
            <person name="Lee M.-C."/>
            <person name="Bringel F."/>
            <person name="Lajus A."/>
            <person name="Zhou Y."/>
            <person name="Gourion B."/>
            <person name="Barbe V."/>
            <person name="Chang J."/>
            <person name="Cruveiller S."/>
            <person name="Dossat C."/>
            <person name="Gillett W."/>
            <person name="Gruffaz C."/>
            <person name="Haugen E."/>
            <person name="Hourcade E."/>
            <person name="Levy R."/>
            <person name="Mangenot S."/>
            <person name="Muller E."/>
            <person name="Nadalig T."/>
            <person name="Pagni M."/>
            <person name="Penny C."/>
            <person name="Peyraud R."/>
            <person name="Robinson D.G."/>
            <person name="Roche D."/>
            <person name="Rouy Z."/>
            <person name="Saenampechek C."/>
            <person name="Salvignol G."/>
            <person name="Vallenet D."/>
            <person name="Wu Z."/>
            <person name="Marx C.J."/>
            <person name="Vorholt J.A."/>
            <person name="Olson M.V."/>
            <person name="Kaul R."/>
            <person name="Weissenbach J."/>
            <person name="Medigue C."/>
            <person name="Lidstrom M.E."/>
        </authorList>
    </citation>
    <scope>NUCLEOTIDE SEQUENCE [LARGE SCALE GENOMIC DNA]</scope>
    <source>
        <strain evidence="3">DSM 6343 / CIP 106787 / DM4</strain>
    </source>
</reference>
<dbReference type="AlphaFoldDB" id="C7CB27"/>
<feature type="transmembrane region" description="Helical" evidence="1">
    <location>
        <begin position="83"/>
        <end position="102"/>
    </location>
</feature>